<dbReference type="Pfam" id="PF00248">
    <property type="entry name" value="Aldo_ket_red"/>
    <property type="match status" value="1"/>
</dbReference>
<dbReference type="PANTHER" id="PTHR43150">
    <property type="entry name" value="HYPERKINETIC, ISOFORM M"/>
    <property type="match status" value="1"/>
</dbReference>
<dbReference type="SMR" id="G4YTU2"/>
<feature type="domain" description="NADP-dependent oxidoreductase" evidence="4">
    <location>
        <begin position="20"/>
        <end position="291"/>
    </location>
</feature>
<dbReference type="SUPFAM" id="SSF51430">
    <property type="entry name" value="NAD(P)-linked oxidoreductase"/>
    <property type="match status" value="1"/>
</dbReference>
<dbReference type="FunCoup" id="G4YTU2">
    <property type="interactions" value="15"/>
</dbReference>
<dbReference type="STRING" id="1094619.G4YTU2"/>
<evidence type="ECO:0000259" key="4">
    <source>
        <dbReference type="Pfam" id="PF00248"/>
    </source>
</evidence>
<keyword evidence="3" id="KW-0560">Oxidoreductase</keyword>
<accession>G4YTU2</accession>
<dbReference type="RefSeq" id="XP_009520116.1">
    <property type="nucleotide sequence ID" value="XM_009521821.1"/>
</dbReference>
<proteinExistence type="inferred from homology"/>
<dbReference type="KEGG" id="psoj:PHYSODRAFT_257006"/>
<name>G4YTU2_PHYSP</name>
<evidence type="ECO:0000313" key="5">
    <source>
        <dbReference type="EMBL" id="EGZ24828.1"/>
    </source>
</evidence>
<protein>
    <recommendedName>
        <fullName evidence="4">NADP-dependent oxidoreductase domain-containing protein</fullName>
    </recommendedName>
</protein>
<dbReference type="AlphaFoldDB" id="G4YTU2"/>
<dbReference type="PANTHER" id="PTHR43150:SF2">
    <property type="entry name" value="HYPERKINETIC, ISOFORM M"/>
    <property type="match status" value="1"/>
</dbReference>
<dbReference type="GO" id="GO:0016491">
    <property type="term" value="F:oxidoreductase activity"/>
    <property type="evidence" value="ECO:0007669"/>
    <property type="project" value="UniProtKB-KW"/>
</dbReference>
<keyword evidence="6" id="KW-1185">Reference proteome</keyword>
<dbReference type="InterPro" id="IPR005399">
    <property type="entry name" value="K_chnl_volt-dep_bsu_KCNAB-rel"/>
</dbReference>
<evidence type="ECO:0000313" key="6">
    <source>
        <dbReference type="Proteomes" id="UP000002640"/>
    </source>
</evidence>
<sequence length="291" mass="32629">MANAKMTYRFLGDSGLLVSKLGLGSWMQESEEQTPEAWYKMMETAFRHGVNFFDNAEIYGSGQAEENMGAAIKKGVADGVWSREDLVITTKLFNGHKGFGNSGPNDQGLSRKHIVEGMKSSLARLQLDYVDVVFCHRQEPYTPIEETVRAMNYLIEQGWAFYWGTSEWLASDIQEACDIADRLGLIRPIVEQPQYNMFVRNKVEFEFVDLYKNSDVPAGSRFTTPMFKEGPLLEGFTERVAIADKLKPIAAELGCTLAQLATAWCVANENVSTVLIGASRPEQLEENLRSL</sequence>
<dbReference type="EMBL" id="JH159152">
    <property type="protein sequence ID" value="EGZ24828.1"/>
    <property type="molecule type" value="Genomic_DNA"/>
</dbReference>
<gene>
    <name evidence="5" type="ORF">PHYSODRAFT_257006</name>
</gene>
<dbReference type="InterPro" id="IPR036812">
    <property type="entry name" value="NAD(P)_OxRdtase_dom_sf"/>
</dbReference>
<dbReference type="InParanoid" id="G4YTU2"/>
<dbReference type="Proteomes" id="UP000002640">
    <property type="component" value="Unassembled WGS sequence"/>
</dbReference>
<keyword evidence="2" id="KW-0521">NADP</keyword>
<reference evidence="5 6" key="1">
    <citation type="journal article" date="2006" name="Science">
        <title>Phytophthora genome sequences uncover evolutionary origins and mechanisms of pathogenesis.</title>
        <authorList>
            <person name="Tyler B.M."/>
            <person name="Tripathy S."/>
            <person name="Zhang X."/>
            <person name="Dehal P."/>
            <person name="Jiang R.H."/>
            <person name="Aerts A."/>
            <person name="Arredondo F.D."/>
            <person name="Baxter L."/>
            <person name="Bensasson D."/>
            <person name="Beynon J.L."/>
            <person name="Chapman J."/>
            <person name="Damasceno C.M."/>
            <person name="Dorrance A.E."/>
            <person name="Dou D."/>
            <person name="Dickerman A.W."/>
            <person name="Dubchak I.L."/>
            <person name="Garbelotto M."/>
            <person name="Gijzen M."/>
            <person name="Gordon S.G."/>
            <person name="Govers F."/>
            <person name="Grunwald N.J."/>
            <person name="Huang W."/>
            <person name="Ivors K.L."/>
            <person name="Jones R.W."/>
            <person name="Kamoun S."/>
            <person name="Krampis K."/>
            <person name="Lamour K.H."/>
            <person name="Lee M.K."/>
            <person name="McDonald W.H."/>
            <person name="Medina M."/>
            <person name="Meijer H.J."/>
            <person name="Nordberg E.K."/>
            <person name="Maclean D.J."/>
            <person name="Ospina-Giraldo M.D."/>
            <person name="Morris P.F."/>
            <person name="Phuntumart V."/>
            <person name="Putnam N.H."/>
            <person name="Rash S."/>
            <person name="Rose J.K."/>
            <person name="Sakihama Y."/>
            <person name="Salamov A.A."/>
            <person name="Savidor A."/>
            <person name="Scheuring C.F."/>
            <person name="Smith B.M."/>
            <person name="Sobral B.W."/>
            <person name="Terry A."/>
            <person name="Torto-Alalibo T.A."/>
            <person name="Win J."/>
            <person name="Xu Z."/>
            <person name="Zhang H."/>
            <person name="Grigoriev I.V."/>
            <person name="Rokhsar D.S."/>
            <person name="Boore J.L."/>
        </authorList>
    </citation>
    <scope>NUCLEOTIDE SEQUENCE [LARGE SCALE GENOMIC DNA]</scope>
    <source>
        <strain evidence="5 6">P6497</strain>
    </source>
</reference>
<dbReference type="OMA" id="CHRQEPY"/>
<evidence type="ECO:0000256" key="1">
    <source>
        <dbReference type="ARBA" id="ARBA00006515"/>
    </source>
</evidence>
<evidence type="ECO:0000256" key="3">
    <source>
        <dbReference type="ARBA" id="ARBA00023002"/>
    </source>
</evidence>
<dbReference type="InterPro" id="IPR023210">
    <property type="entry name" value="NADP_OxRdtase_dom"/>
</dbReference>
<comment type="similarity">
    <text evidence="1">Belongs to the shaker potassium channel beta subunit family.</text>
</comment>
<evidence type="ECO:0000256" key="2">
    <source>
        <dbReference type="ARBA" id="ARBA00022857"/>
    </source>
</evidence>
<dbReference type="GeneID" id="20638810"/>
<dbReference type="Gene3D" id="3.20.20.100">
    <property type="entry name" value="NADP-dependent oxidoreductase domain"/>
    <property type="match status" value="1"/>
</dbReference>
<organism evidence="5 6">
    <name type="scientific">Phytophthora sojae (strain P6497)</name>
    <name type="common">Soybean stem and root rot agent</name>
    <name type="synonym">Phytophthora megasperma f. sp. glycines</name>
    <dbReference type="NCBI Taxonomy" id="1094619"/>
    <lineage>
        <taxon>Eukaryota</taxon>
        <taxon>Sar</taxon>
        <taxon>Stramenopiles</taxon>
        <taxon>Oomycota</taxon>
        <taxon>Peronosporomycetes</taxon>
        <taxon>Peronosporales</taxon>
        <taxon>Peronosporaceae</taxon>
        <taxon>Phytophthora</taxon>
    </lineage>
</organism>